<name>H8X5Y4_CANO9</name>
<reference evidence="12 13" key="1">
    <citation type="journal article" date="2012" name="PLoS ONE">
        <title>Sequence and analysis of the genome of the pathogenic yeast Candida orthopsilosis.</title>
        <authorList>
            <person name="Riccombeni A."/>
            <person name="Vidanes G."/>
            <person name="Proux-Wera E."/>
            <person name="Wolfe K.H."/>
            <person name="Butler G."/>
        </authorList>
    </citation>
    <scope>NUCLEOTIDE SEQUENCE [LARGE SCALE GENOMIC DNA]</scope>
    <source>
        <strain evidence="12 13">Co 90-125</strain>
    </source>
</reference>
<evidence type="ECO:0000259" key="11">
    <source>
        <dbReference type="Pfam" id="PF20671"/>
    </source>
</evidence>
<feature type="region of interest" description="Disordered" evidence="9">
    <location>
        <begin position="801"/>
        <end position="823"/>
    </location>
</feature>
<evidence type="ECO:0000256" key="2">
    <source>
        <dbReference type="ARBA" id="ARBA00009936"/>
    </source>
</evidence>
<keyword evidence="4" id="KW-0813">Transport</keyword>
<evidence type="ECO:0000256" key="8">
    <source>
        <dbReference type="ARBA" id="ARBA00031339"/>
    </source>
</evidence>
<evidence type="ECO:0000256" key="9">
    <source>
        <dbReference type="SAM" id="MobiDB-lite"/>
    </source>
</evidence>
<dbReference type="InterPro" id="IPR007265">
    <property type="entry name" value="COG_su3"/>
</dbReference>
<dbReference type="GO" id="GO:0007030">
    <property type="term" value="P:Golgi organization"/>
    <property type="evidence" value="ECO:0007669"/>
    <property type="project" value="TreeGrafter"/>
</dbReference>
<dbReference type="RefSeq" id="XP_003869367.1">
    <property type="nucleotide sequence ID" value="XM_003869318.1"/>
</dbReference>
<dbReference type="GO" id="GO:0032258">
    <property type="term" value="P:cytoplasm to vacuole targeting by the Cvt pathway"/>
    <property type="evidence" value="ECO:0007669"/>
    <property type="project" value="TreeGrafter"/>
</dbReference>
<dbReference type="GO" id="GO:0000139">
    <property type="term" value="C:Golgi membrane"/>
    <property type="evidence" value="ECO:0007669"/>
    <property type="project" value="UniProtKB-SubCell"/>
</dbReference>
<dbReference type="GO" id="GO:0017119">
    <property type="term" value="C:Golgi transport complex"/>
    <property type="evidence" value="ECO:0007669"/>
    <property type="project" value="TreeGrafter"/>
</dbReference>
<evidence type="ECO:0000259" key="10">
    <source>
        <dbReference type="Pfam" id="PF04136"/>
    </source>
</evidence>
<sequence>MPRARSKSTVSQIASDVHVTNNGLIPLHEKIIPRATTFRRSRSKSDSNSVSTPTINYDFLYPLSQREEQNLWSQFIGSFDYDVVLKAEDIEHINAKHLDPILAFQSNLQMNRDQLEKLKTQTDALIQNINDCFAEYKQISDDTLDFDVSANELLDKQNLYQQKYNKIHSNLKHFEHLDSITKSLSKSGSHLLTNRRSYFINDILLSLDDSLDFMEMHPEFRDCELYKSRFRQCMTRALTLIRNYLRNELRSVNESVNVKLKQTSDDSKQVVTIDLLIYNEFNNYLKHSEEVFHELAEELFKRSTKHDEYNGLINDVLATYFQIRARLLKQYIDKTSTIGDLYTKLLKTDLVQMCQDQISYFKKIIEKEFSLFIKFFNPSFYEDELKSMIWGEFYTFLKNVLDPLYDGIRLWVLKEVNISSLCQLTTLLQKYYEFEDLDDPNGSLVDSQSYFGIVQSDTLKYGVLFQPLLDDAQHRLIFRIQNYIDTKLMKYKPSAMDLKIGYKKQSKIKFINPLDVDYEENLFPGVYLPLAKAMTILSNIYELINSAVFDDIAHYIVHACIVLLKGEYSKLIIAHLGVIEGKLSYLHNLIILRNQIKNFDIHFTRNDYTIDFTSGISDIWNLLRRRSTEHRHEGFFEIAKKTVPKVINNMIDANYEIEVELNAAVSEFLTYCSNDICAPILQNKENTINNKSLSQFKDNIIIKIPNLYNDIKSIINDPAVTHFLMNSLSDLILMTYEEFLKNVNVQTWQSQDDGVLDFMELDALSGFIGDTVNQLYEDEQHDAPKFNEEILANLELDDTDAEGLGNTPNVLEMTSNNLNSNDQPHEYEEQAHIINKSPSPTSAK</sequence>
<evidence type="ECO:0000256" key="1">
    <source>
        <dbReference type="ARBA" id="ARBA00004395"/>
    </source>
</evidence>
<feature type="domain" description="Conserved oligomeric Golgi complex subunit 3 C-terminal" evidence="11">
    <location>
        <begin position="275"/>
        <end position="613"/>
    </location>
</feature>
<dbReference type="KEGG" id="cot:CORT_0D03920"/>
<dbReference type="Pfam" id="PF20671">
    <property type="entry name" value="COG3_C"/>
    <property type="match status" value="1"/>
</dbReference>
<evidence type="ECO:0000313" key="13">
    <source>
        <dbReference type="Proteomes" id="UP000005018"/>
    </source>
</evidence>
<dbReference type="GO" id="GO:0006891">
    <property type="term" value="P:intra-Golgi vesicle-mediated transport"/>
    <property type="evidence" value="ECO:0007669"/>
    <property type="project" value="TreeGrafter"/>
</dbReference>
<evidence type="ECO:0000256" key="4">
    <source>
        <dbReference type="ARBA" id="ARBA00022448"/>
    </source>
</evidence>
<keyword evidence="13" id="KW-1185">Reference proteome</keyword>
<dbReference type="OrthoDB" id="296793at2759"/>
<keyword evidence="7" id="KW-0472">Membrane</keyword>
<dbReference type="GO" id="GO:0005801">
    <property type="term" value="C:cis-Golgi network"/>
    <property type="evidence" value="ECO:0007669"/>
    <property type="project" value="InterPro"/>
</dbReference>
<gene>
    <name evidence="12" type="ORF">CORT_0D03920</name>
</gene>
<keyword evidence="5" id="KW-0653">Protein transport</keyword>
<evidence type="ECO:0000256" key="6">
    <source>
        <dbReference type="ARBA" id="ARBA00023034"/>
    </source>
</evidence>
<dbReference type="eggNOG" id="KOG2604">
    <property type="taxonomic scope" value="Eukaryota"/>
</dbReference>
<dbReference type="InterPro" id="IPR048320">
    <property type="entry name" value="COG3_N"/>
</dbReference>
<dbReference type="Proteomes" id="UP000005018">
    <property type="component" value="Chromosome 4"/>
</dbReference>
<dbReference type="GO" id="GO:0006914">
    <property type="term" value="P:autophagy"/>
    <property type="evidence" value="ECO:0007669"/>
    <property type="project" value="TreeGrafter"/>
</dbReference>
<dbReference type="InterPro" id="IPR048685">
    <property type="entry name" value="COG3_C"/>
</dbReference>
<feature type="compositionally biased region" description="Polar residues" evidence="9">
    <location>
        <begin position="806"/>
        <end position="822"/>
    </location>
</feature>
<dbReference type="GeneID" id="14540267"/>
<proteinExistence type="inferred from homology"/>
<feature type="domain" description="Conserved oligomeric Golgi complex subunit 3 N-terminal" evidence="10">
    <location>
        <begin position="104"/>
        <end position="250"/>
    </location>
</feature>
<dbReference type="AlphaFoldDB" id="H8X5Y4"/>
<evidence type="ECO:0000256" key="3">
    <source>
        <dbReference type="ARBA" id="ARBA00020976"/>
    </source>
</evidence>
<protein>
    <recommendedName>
        <fullName evidence="3">Conserved oligomeric Golgi complex subunit 3</fullName>
    </recommendedName>
    <alternativeName>
        <fullName evidence="8">Component of oligomeric Golgi complex 3</fullName>
    </alternativeName>
</protein>
<dbReference type="Pfam" id="PF04136">
    <property type="entry name" value="COG3_N"/>
    <property type="match status" value="1"/>
</dbReference>
<dbReference type="PANTHER" id="PTHR13302">
    <property type="entry name" value="CONSERVED OLIGOMERIC GOLGI COMPLEX COMPONENT 3"/>
    <property type="match status" value="1"/>
</dbReference>
<dbReference type="HOGENOM" id="CLU_011639_2_0_1"/>
<accession>H8X5Y4</accession>
<organism evidence="12 13">
    <name type="scientific">Candida orthopsilosis (strain 90-125)</name>
    <name type="common">Yeast</name>
    <dbReference type="NCBI Taxonomy" id="1136231"/>
    <lineage>
        <taxon>Eukaryota</taxon>
        <taxon>Fungi</taxon>
        <taxon>Dikarya</taxon>
        <taxon>Ascomycota</taxon>
        <taxon>Saccharomycotina</taxon>
        <taxon>Pichiomycetes</taxon>
        <taxon>Debaryomycetaceae</taxon>
        <taxon>Candida/Lodderomyces clade</taxon>
        <taxon>Candida</taxon>
    </lineage>
</organism>
<dbReference type="PANTHER" id="PTHR13302:SF8">
    <property type="entry name" value="CONSERVED OLIGOMERIC GOLGI COMPLEX SUBUNIT 3"/>
    <property type="match status" value="1"/>
</dbReference>
<evidence type="ECO:0000256" key="5">
    <source>
        <dbReference type="ARBA" id="ARBA00022927"/>
    </source>
</evidence>
<comment type="subcellular location">
    <subcellularLocation>
        <location evidence="1">Golgi apparatus membrane</location>
        <topology evidence="1">Peripheral membrane protein</topology>
    </subcellularLocation>
</comment>
<dbReference type="EMBL" id="HE681722">
    <property type="protein sequence ID" value="CCG23232.1"/>
    <property type="molecule type" value="Genomic_DNA"/>
</dbReference>
<keyword evidence="6" id="KW-0333">Golgi apparatus</keyword>
<evidence type="ECO:0000313" key="12">
    <source>
        <dbReference type="EMBL" id="CCG23232.1"/>
    </source>
</evidence>
<comment type="similarity">
    <text evidence="2">Belongs to the COG3 family.</text>
</comment>
<evidence type="ECO:0000256" key="7">
    <source>
        <dbReference type="ARBA" id="ARBA00023136"/>
    </source>
</evidence>